<dbReference type="SMART" id="SM00213">
    <property type="entry name" value="UBQ"/>
    <property type="match status" value="3"/>
</dbReference>
<feature type="non-terminal residue" evidence="2">
    <location>
        <position position="1"/>
    </location>
</feature>
<accession>A0A5J4TG85</accession>
<feature type="domain" description="Ubiquitin-like" evidence="1">
    <location>
        <begin position="308"/>
        <end position="383"/>
    </location>
</feature>
<reference evidence="2 3" key="1">
    <citation type="submission" date="2019-03" db="EMBL/GenBank/DDBJ databases">
        <title>Single cell metagenomics reveals metabolic interactions within the superorganism composed of flagellate Streblomastix strix and complex community of Bacteroidetes bacteria on its surface.</title>
        <authorList>
            <person name="Treitli S.C."/>
            <person name="Kolisko M."/>
            <person name="Husnik F."/>
            <person name="Keeling P."/>
            <person name="Hampl V."/>
        </authorList>
    </citation>
    <scope>NUCLEOTIDE SEQUENCE [LARGE SCALE GENOMIC DNA]</scope>
    <source>
        <strain evidence="2">ST1C</strain>
    </source>
</reference>
<sequence>TMEYVAKKVKDHVGAIGVDLSFVAEFSKKMKLFISPRRVIGNGSKTSVDAITGFLTSGMTCNVESFVRAGCIRVRFDKQDRYYDIEYNKVKSVLDIKMKIQKETTIPYAKQRLIYDDHVLANSTILREVGIEEGDLIILATNPRILKILMPNGKEVTLVVDNDEMTQNICERACNEAQMRLQVKHFNIQGIRIERNKLMGELEFQSEVVCSIEEDGGISIDVMITPKKMIRINVQEQDTILSVKKKINIQERIAINSIKLLFNRIELQDEKTIKDYNIKQGHMLDLAPQMQIVKPHFQRSFSQSQENSQIFVKTLTGETLILNVCLNDSIEEVKRQIQSKVKYSISDQVLVYGGRYLDDLLSLYDYNIHAHATLSLKNRLPGGNPRQMVNVSSSLTDLKWKENGPRWRVALP</sequence>
<dbReference type="PANTHER" id="PTHR10666">
    <property type="entry name" value="UBIQUITIN"/>
    <property type="match status" value="1"/>
</dbReference>
<proteinExistence type="predicted"/>
<feature type="non-terminal residue" evidence="2">
    <location>
        <position position="412"/>
    </location>
</feature>
<dbReference type="Pfam" id="PF00240">
    <property type="entry name" value="ubiquitin"/>
    <property type="match status" value="3"/>
</dbReference>
<evidence type="ECO:0000313" key="2">
    <source>
        <dbReference type="EMBL" id="KAA6357109.1"/>
    </source>
</evidence>
<organism evidence="2 3">
    <name type="scientific">Streblomastix strix</name>
    <dbReference type="NCBI Taxonomy" id="222440"/>
    <lineage>
        <taxon>Eukaryota</taxon>
        <taxon>Metamonada</taxon>
        <taxon>Preaxostyla</taxon>
        <taxon>Oxymonadida</taxon>
        <taxon>Streblomastigidae</taxon>
        <taxon>Streblomastix</taxon>
    </lineage>
</organism>
<dbReference type="AlphaFoldDB" id="A0A5J4TG85"/>
<evidence type="ECO:0000313" key="3">
    <source>
        <dbReference type="Proteomes" id="UP000324800"/>
    </source>
</evidence>
<dbReference type="InterPro" id="IPR019956">
    <property type="entry name" value="Ubiquitin_dom"/>
</dbReference>
<dbReference type="Proteomes" id="UP000324800">
    <property type="component" value="Unassembled WGS sequence"/>
</dbReference>
<evidence type="ECO:0000259" key="1">
    <source>
        <dbReference type="PROSITE" id="PS50053"/>
    </source>
</evidence>
<feature type="domain" description="Ubiquitin-like" evidence="1">
    <location>
        <begin position="72"/>
        <end position="139"/>
    </location>
</feature>
<dbReference type="InterPro" id="IPR000626">
    <property type="entry name" value="Ubiquitin-like_dom"/>
</dbReference>
<comment type="caution">
    <text evidence="2">The sequence shown here is derived from an EMBL/GenBank/DDBJ whole genome shotgun (WGS) entry which is preliminary data.</text>
</comment>
<name>A0A5J4TG85_9EUKA</name>
<dbReference type="PRINTS" id="PR00348">
    <property type="entry name" value="UBIQUITIN"/>
</dbReference>
<protein>
    <submittedName>
        <fullName evidence="2">Putative ubiquitin 4</fullName>
    </submittedName>
</protein>
<feature type="domain" description="Ubiquitin-like" evidence="1">
    <location>
        <begin position="218"/>
        <end position="286"/>
    </location>
</feature>
<gene>
    <name evidence="2" type="ORF">EZS28_047364</name>
</gene>
<dbReference type="InterPro" id="IPR029071">
    <property type="entry name" value="Ubiquitin-like_domsf"/>
</dbReference>
<dbReference type="InterPro" id="IPR050158">
    <property type="entry name" value="Ubiquitin_ubiquitin-like"/>
</dbReference>
<dbReference type="PROSITE" id="PS50053">
    <property type="entry name" value="UBIQUITIN_2"/>
    <property type="match status" value="3"/>
</dbReference>
<dbReference type="CDD" id="cd17039">
    <property type="entry name" value="Ubl_ubiquitin_like"/>
    <property type="match status" value="2"/>
</dbReference>
<dbReference type="SUPFAM" id="SSF54236">
    <property type="entry name" value="Ubiquitin-like"/>
    <property type="match status" value="3"/>
</dbReference>
<dbReference type="Gene3D" id="3.10.20.90">
    <property type="entry name" value="Phosphatidylinositol 3-kinase Catalytic Subunit, Chain A, domain 1"/>
    <property type="match status" value="3"/>
</dbReference>
<dbReference type="EMBL" id="SNRW01031903">
    <property type="protein sequence ID" value="KAA6357109.1"/>
    <property type="molecule type" value="Genomic_DNA"/>
</dbReference>